<keyword evidence="2" id="KW-0689">Ribosomal protein</keyword>
<evidence type="ECO:0000256" key="1">
    <source>
        <dbReference type="ARBA" id="ARBA00006700"/>
    </source>
</evidence>
<sequence length="313" mass="36419">LQMQSIASTFRRFYATIPGPALVARENSTPRAVRLRRLRKGTKFTKSDLTPTDRARYERLKAKGELGRPGKEMSASQWIKSVNERRSRVRGFRQQTTSEGVEETSVVGQKIYLPNIIFRLVRNQTPPGKPYNPFEATFRVPLSITKTDVRSYLLSVYGVKTTYIRTDIYRSPLHRTATGSYTTKSHKTYKRAVVGLIDPFYYPLRVEDMEPKEKEDREKWIEEKFGIKQTEWQQKYELLRLTRSDSRNSPGWKWRGPLVANRAQILKLVAERRANREGLITSRVREWQEKRMNNEPIVIPAKSPKPTGDEAKV</sequence>
<name>A0A067NGC6_PLEO1</name>
<keyword evidence="3" id="KW-0687">Ribonucleoprotein</keyword>
<dbReference type="PANTHER" id="PTHR12059">
    <property type="entry name" value="RIBOSOMAL PROTEIN L23-RELATED"/>
    <property type="match status" value="1"/>
</dbReference>
<comment type="similarity">
    <text evidence="1">Belongs to the universal ribosomal protein uL23 family.</text>
</comment>
<dbReference type="InterPro" id="IPR012678">
    <property type="entry name" value="Ribosomal_uL23/eL15/eS24_sf"/>
</dbReference>
<protein>
    <recommendedName>
        <fullName evidence="4">Large ribosomal subunit protein uL23m</fullName>
    </recommendedName>
</protein>
<dbReference type="InterPro" id="IPR012677">
    <property type="entry name" value="Nucleotide-bd_a/b_plait_sf"/>
</dbReference>
<dbReference type="PANTHER" id="PTHR12059:SF5">
    <property type="entry name" value="LARGE RIBOSOMAL SUBUNIT PROTEIN UL23M"/>
    <property type="match status" value="1"/>
</dbReference>
<feature type="non-terminal residue" evidence="5">
    <location>
        <position position="1"/>
    </location>
</feature>
<dbReference type="GO" id="GO:0003735">
    <property type="term" value="F:structural constituent of ribosome"/>
    <property type="evidence" value="ECO:0007669"/>
    <property type="project" value="InterPro"/>
</dbReference>
<dbReference type="HOGENOM" id="CLU_073162_0_0_1"/>
<dbReference type="SUPFAM" id="SSF54189">
    <property type="entry name" value="Ribosomal proteins S24e, L23 and L15e"/>
    <property type="match status" value="1"/>
</dbReference>
<evidence type="ECO:0000256" key="2">
    <source>
        <dbReference type="ARBA" id="ARBA00022980"/>
    </source>
</evidence>
<dbReference type="GO" id="GO:0032543">
    <property type="term" value="P:mitochondrial translation"/>
    <property type="evidence" value="ECO:0007669"/>
    <property type="project" value="TreeGrafter"/>
</dbReference>
<dbReference type="STRING" id="1137138.A0A067NGC6"/>
<proteinExistence type="inferred from homology"/>
<evidence type="ECO:0000313" key="6">
    <source>
        <dbReference type="Proteomes" id="UP000027073"/>
    </source>
</evidence>
<dbReference type="Pfam" id="PF00276">
    <property type="entry name" value="Ribosomal_L23"/>
    <property type="match status" value="1"/>
</dbReference>
<dbReference type="Gene3D" id="3.30.70.330">
    <property type="match status" value="1"/>
</dbReference>
<organism evidence="5 6">
    <name type="scientific">Pleurotus ostreatus (strain PC15)</name>
    <name type="common">Oyster mushroom</name>
    <dbReference type="NCBI Taxonomy" id="1137138"/>
    <lineage>
        <taxon>Eukaryota</taxon>
        <taxon>Fungi</taxon>
        <taxon>Dikarya</taxon>
        <taxon>Basidiomycota</taxon>
        <taxon>Agaricomycotina</taxon>
        <taxon>Agaricomycetes</taxon>
        <taxon>Agaricomycetidae</taxon>
        <taxon>Agaricales</taxon>
        <taxon>Pleurotineae</taxon>
        <taxon>Pleurotaceae</taxon>
        <taxon>Pleurotus</taxon>
    </lineage>
</organism>
<evidence type="ECO:0000313" key="5">
    <source>
        <dbReference type="EMBL" id="KDQ26869.1"/>
    </source>
</evidence>
<evidence type="ECO:0000256" key="3">
    <source>
        <dbReference type="ARBA" id="ARBA00023274"/>
    </source>
</evidence>
<evidence type="ECO:0000256" key="4">
    <source>
        <dbReference type="ARBA" id="ARBA00039977"/>
    </source>
</evidence>
<gene>
    <name evidence="5" type="ORF">PLEOSDRAFT_1043921</name>
</gene>
<dbReference type="InParanoid" id="A0A067NGC6"/>
<dbReference type="OrthoDB" id="275582at2759"/>
<dbReference type="Proteomes" id="UP000027073">
    <property type="component" value="Unassembled WGS sequence"/>
</dbReference>
<dbReference type="GO" id="GO:0005762">
    <property type="term" value="C:mitochondrial large ribosomal subunit"/>
    <property type="evidence" value="ECO:0007669"/>
    <property type="project" value="TreeGrafter"/>
</dbReference>
<reference evidence="6" key="1">
    <citation type="journal article" date="2014" name="Proc. Natl. Acad. Sci. U.S.A.">
        <title>Extensive sampling of basidiomycete genomes demonstrates inadequacy of the white-rot/brown-rot paradigm for wood decay fungi.</title>
        <authorList>
            <person name="Riley R."/>
            <person name="Salamov A.A."/>
            <person name="Brown D.W."/>
            <person name="Nagy L.G."/>
            <person name="Floudas D."/>
            <person name="Held B.W."/>
            <person name="Levasseur A."/>
            <person name="Lombard V."/>
            <person name="Morin E."/>
            <person name="Otillar R."/>
            <person name="Lindquist E.A."/>
            <person name="Sun H."/>
            <person name="LaButti K.M."/>
            <person name="Schmutz J."/>
            <person name="Jabbour D."/>
            <person name="Luo H."/>
            <person name="Baker S.E."/>
            <person name="Pisabarro A.G."/>
            <person name="Walton J.D."/>
            <person name="Blanchette R.A."/>
            <person name="Henrissat B."/>
            <person name="Martin F."/>
            <person name="Cullen D."/>
            <person name="Hibbett D.S."/>
            <person name="Grigoriev I.V."/>
        </authorList>
    </citation>
    <scope>NUCLEOTIDE SEQUENCE [LARGE SCALE GENOMIC DNA]</scope>
    <source>
        <strain evidence="6">PC15</strain>
    </source>
</reference>
<dbReference type="AlphaFoldDB" id="A0A067NGC6"/>
<dbReference type="EMBL" id="KL198009">
    <property type="protein sequence ID" value="KDQ26869.1"/>
    <property type="molecule type" value="Genomic_DNA"/>
</dbReference>
<accession>A0A067NGC6</accession>
<dbReference type="InterPro" id="IPR013025">
    <property type="entry name" value="Ribosomal_uL23-like"/>
</dbReference>
<dbReference type="VEuPathDB" id="FungiDB:PLEOSDRAFT_1043921"/>